<dbReference type="InterPro" id="IPR001296">
    <property type="entry name" value="Glyco_trans_1"/>
</dbReference>
<protein>
    <submittedName>
        <fullName evidence="6">Glycosyltransferase</fullName>
        <ecNumber evidence="6">2.4.-.-</ecNumber>
    </submittedName>
</protein>
<dbReference type="Pfam" id="PF00534">
    <property type="entry name" value="Glycos_transf_1"/>
    <property type="match status" value="1"/>
</dbReference>
<dbReference type="RefSeq" id="WP_281483039.1">
    <property type="nucleotide sequence ID" value="NZ_CP124543.1"/>
</dbReference>
<feature type="domain" description="Glycosyl transferase family 1" evidence="4">
    <location>
        <begin position="219"/>
        <end position="384"/>
    </location>
</feature>
<dbReference type="PANTHER" id="PTHR12526:SF640">
    <property type="entry name" value="COLANIC ACID BIOSYNTHESIS GLYCOSYLTRANSFERASE WCAL-RELATED"/>
    <property type="match status" value="1"/>
</dbReference>
<keyword evidence="2 6" id="KW-0328">Glycosyltransferase</keyword>
<accession>A0AAJ6P9J5</accession>
<evidence type="ECO:0000256" key="3">
    <source>
        <dbReference type="ARBA" id="ARBA00022679"/>
    </source>
</evidence>
<dbReference type="Pfam" id="PF13439">
    <property type="entry name" value="Glyco_transf_4"/>
    <property type="match status" value="1"/>
</dbReference>
<proteinExistence type="inferred from homology"/>
<dbReference type="EC" id="2.4.-.-" evidence="6"/>
<dbReference type="KEGG" id="hbq:QI031_29215"/>
<sequence>MKIAFIVGGFPVLSETFVINQVIGLIERGHEVDIYGIPPAIDSSKVHPDVEKYNLLAHTHYPPTISKNYLWRILKGIGLIIKNFHKSPLVILRSLNLFYGKRAISLRLLYSVMQLLEAQPYDIIHCQFGTYGLEGMILRDIGAIQGKLITTFRGYDISLFIQQRGKHVYDSLFAKGDFFLANCEFFKKKAIKLGCDPKKIVVHGSGIDSSRFPFQLRYPRPDGKIRIATTGRLVEKKGIEYSIRAVAKVLKIYPNVEYTIIGDGCLKEDLQQLINSLNIANKVKLLGWKNQVEIIEILNNSDIFVAASVTGKDGNQDAPVNTLKEAMVMGLPVIATLHGGIPELVKDGISGFLVPEKDSDAIAEKLIYLIEHPEIWSQMGQAGRTYVESHYDMNKLSDELVQIYQQVVMSSSHYQELVLNSTGSYEAIN</sequence>
<evidence type="ECO:0000256" key="1">
    <source>
        <dbReference type="ARBA" id="ARBA00009481"/>
    </source>
</evidence>
<gene>
    <name evidence="6" type="ORF">QI031_29215</name>
</gene>
<reference evidence="6 7" key="1">
    <citation type="journal article" date="2023" name="Limnol Oceanogr Lett">
        <title>Environmental adaptations by the intertidal Antarctic cyanobacterium Halotia branconii CENA392 as revealed using long-read genome sequencing.</title>
        <authorList>
            <person name="Dextro R.B."/>
            <person name="Delbaje E."/>
            <person name="Freitas P.N.N."/>
            <person name="Geraldes V."/>
            <person name="Pinto E."/>
            <person name="Long P.F."/>
            <person name="Fiore M.F."/>
        </authorList>
    </citation>
    <scope>NUCLEOTIDE SEQUENCE [LARGE SCALE GENOMIC DNA]</scope>
    <source>
        <strain evidence="6 7">CENA392</strain>
    </source>
</reference>
<dbReference type="GO" id="GO:0016757">
    <property type="term" value="F:glycosyltransferase activity"/>
    <property type="evidence" value="ECO:0007669"/>
    <property type="project" value="UniProtKB-KW"/>
</dbReference>
<evidence type="ECO:0000259" key="5">
    <source>
        <dbReference type="Pfam" id="PF13439"/>
    </source>
</evidence>
<keyword evidence="7" id="KW-1185">Reference proteome</keyword>
<dbReference type="EMBL" id="CP124543">
    <property type="protein sequence ID" value="WGV25752.1"/>
    <property type="molecule type" value="Genomic_DNA"/>
</dbReference>
<evidence type="ECO:0000313" key="6">
    <source>
        <dbReference type="EMBL" id="WGV25752.1"/>
    </source>
</evidence>
<dbReference type="PANTHER" id="PTHR12526">
    <property type="entry name" value="GLYCOSYLTRANSFERASE"/>
    <property type="match status" value="1"/>
</dbReference>
<name>A0AAJ6P9J5_9CYAN</name>
<keyword evidence="3 6" id="KW-0808">Transferase</keyword>
<evidence type="ECO:0000259" key="4">
    <source>
        <dbReference type="Pfam" id="PF00534"/>
    </source>
</evidence>
<feature type="domain" description="Glycosyltransferase subfamily 4-like N-terminal" evidence="5">
    <location>
        <begin position="15"/>
        <end position="211"/>
    </location>
</feature>
<dbReference type="SUPFAM" id="SSF53756">
    <property type="entry name" value="UDP-Glycosyltransferase/glycogen phosphorylase"/>
    <property type="match status" value="1"/>
</dbReference>
<dbReference type="Proteomes" id="UP001223520">
    <property type="component" value="Chromosome"/>
</dbReference>
<dbReference type="AlphaFoldDB" id="A0AAJ6P9J5"/>
<dbReference type="Gene3D" id="3.40.50.2000">
    <property type="entry name" value="Glycogen Phosphorylase B"/>
    <property type="match status" value="2"/>
</dbReference>
<dbReference type="InterPro" id="IPR028098">
    <property type="entry name" value="Glyco_trans_4-like_N"/>
</dbReference>
<organism evidence="6 7">
    <name type="scientific">Halotia branconii CENA392</name>
    <dbReference type="NCBI Taxonomy" id="1539056"/>
    <lineage>
        <taxon>Bacteria</taxon>
        <taxon>Bacillati</taxon>
        <taxon>Cyanobacteriota</taxon>
        <taxon>Cyanophyceae</taxon>
        <taxon>Nostocales</taxon>
        <taxon>Nodulariaceae</taxon>
        <taxon>Halotia</taxon>
    </lineage>
</organism>
<comment type="similarity">
    <text evidence="1">Belongs to the glycosyltransferase group 1 family. Glycosyltransferase 4 subfamily.</text>
</comment>
<evidence type="ECO:0000256" key="2">
    <source>
        <dbReference type="ARBA" id="ARBA00022676"/>
    </source>
</evidence>
<evidence type="ECO:0000313" key="7">
    <source>
        <dbReference type="Proteomes" id="UP001223520"/>
    </source>
</evidence>